<keyword evidence="2 4" id="KW-0808">Transferase</keyword>
<dbReference type="GO" id="GO:0016301">
    <property type="term" value="F:kinase activity"/>
    <property type="evidence" value="ECO:0007669"/>
    <property type="project" value="UniProtKB-KW"/>
</dbReference>
<dbReference type="Proteomes" id="UP001567350">
    <property type="component" value="Unassembled WGS sequence"/>
</dbReference>
<evidence type="ECO:0000256" key="3">
    <source>
        <dbReference type="ARBA" id="ARBA00022777"/>
    </source>
</evidence>
<comment type="similarity">
    <text evidence="1 4">Belongs to the glycerate kinase type-1 family.</text>
</comment>
<dbReference type="SUPFAM" id="SSF110738">
    <property type="entry name" value="Glycerate kinase I"/>
    <property type="match status" value="1"/>
</dbReference>
<dbReference type="InterPro" id="IPR004381">
    <property type="entry name" value="Glycerate_kinase"/>
</dbReference>
<organism evidence="5 6">
    <name type="scientific">Comamonas jiangduensis</name>
    <dbReference type="NCBI Taxonomy" id="1194168"/>
    <lineage>
        <taxon>Bacteria</taxon>
        <taxon>Pseudomonadati</taxon>
        <taxon>Pseudomonadota</taxon>
        <taxon>Betaproteobacteria</taxon>
        <taxon>Burkholderiales</taxon>
        <taxon>Comamonadaceae</taxon>
        <taxon>Comamonas</taxon>
    </lineage>
</organism>
<protein>
    <submittedName>
        <fullName evidence="5">Glycerate kinase</fullName>
    </submittedName>
</protein>
<evidence type="ECO:0000256" key="1">
    <source>
        <dbReference type="ARBA" id="ARBA00006284"/>
    </source>
</evidence>
<dbReference type="PANTHER" id="PTHR21599:SF0">
    <property type="entry name" value="GLYCERATE KINASE"/>
    <property type="match status" value="1"/>
</dbReference>
<dbReference type="InterPro" id="IPR018197">
    <property type="entry name" value="Glycerate_kinase_RE-like"/>
</dbReference>
<dbReference type="PANTHER" id="PTHR21599">
    <property type="entry name" value="GLYCERATE KINASE"/>
    <property type="match status" value="1"/>
</dbReference>
<evidence type="ECO:0000256" key="2">
    <source>
        <dbReference type="ARBA" id="ARBA00022679"/>
    </source>
</evidence>
<dbReference type="Gene3D" id="3.90.1510.10">
    <property type="entry name" value="Glycerate kinase, domain 2"/>
    <property type="match status" value="1"/>
</dbReference>
<dbReference type="PIRSF" id="PIRSF006078">
    <property type="entry name" value="GlxK"/>
    <property type="match status" value="1"/>
</dbReference>
<accession>A0ABV4IFN4</accession>
<evidence type="ECO:0000313" key="5">
    <source>
        <dbReference type="EMBL" id="MEZ2740664.1"/>
    </source>
</evidence>
<dbReference type="InterPro" id="IPR036129">
    <property type="entry name" value="Glycerate_kinase_sf"/>
</dbReference>
<evidence type="ECO:0000256" key="4">
    <source>
        <dbReference type="PIRNR" id="PIRNR006078"/>
    </source>
</evidence>
<dbReference type="EMBL" id="JBGJLR010000019">
    <property type="protein sequence ID" value="MEZ2740664.1"/>
    <property type="molecule type" value="Genomic_DNA"/>
</dbReference>
<comment type="caution">
    <text evidence="5">The sequence shown here is derived from an EMBL/GenBank/DDBJ whole genome shotgun (WGS) entry which is preliminary data.</text>
</comment>
<evidence type="ECO:0000313" key="6">
    <source>
        <dbReference type="Proteomes" id="UP001567350"/>
    </source>
</evidence>
<dbReference type="NCBIfam" id="TIGR00045">
    <property type="entry name" value="glycerate kinase"/>
    <property type="match status" value="1"/>
</dbReference>
<keyword evidence="3 4" id="KW-0418">Kinase</keyword>
<dbReference type="RefSeq" id="WP_313606096.1">
    <property type="nucleotide sequence ID" value="NZ_DAMCKS010000026.1"/>
</dbReference>
<dbReference type="Pfam" id="PF02595">
    <property type="entry name" value="Gly_kinase"/>
    <property type="match status" value="1"/>
</dbReference>
<proteinExistence type="inferred from homology"/>
<dbReference type="Gene3D" id="3.40.50.10350">
    <property type="entry name" value="Glycerate kinase, domain 1"/>
    <property type="match status" value="1"/>
</dbReference>
<gene>
    <name evidence="5" type="ORF">ACBP88_14635</name>
</gene>
<sequence>MKIVIAPDSFKESLSALEVATQIELGFKEVFPDAQYVKVPMADGGEGTVQAMIEATQGRRVEVEVTAPLGERIPSFYALTGDGHTAMIEMAAASGLALVPADQRNPLVTTSYGTGELIAAALDAGARHLIVGIGGSATNDGGAGMLQALGVKLLDVQGQPIGRGGAPLAQLARIDASGLDARLTACTIEVACDVDNPLTGERGASAIFGPQKGATPAMVQTLDANLQHFAQLIERDVGVEVEHIAGAGAAGGMGAAMLAFLKGQLRPGCEIIAKAVGLEAAVQDADLVITGEGRIDQQTIFGKTPFGVATVARKHGKPVIGIAGSLGTNAHVVHDHGIDAIFSVLSRTCNIEDAMAEAAFNVRSAARNVAAMLAIGQRTPRDAPSSPVPHA</sequence>
<keyword evidence="6" id="KW-1185">Reference proteome</keyword>
<dbReference type="InterPro" id="IPR018193">
    <property type="entry name" value="Glyc_kinase_flavodox-like_fold"/>
</dbReference>
<name>A0ABV4IFN4_9BURK</name>
<reference evidence="5 6" key="1">
    <citation type="submission" date="2024-08" db="EMBL/GenBank/DDBJ databases">
        <authorList>
            <person name="Feng Z."/>
            <person name="Ronholm J."/>
        </authorList>
    </citation>
    <scope>NUCLEOTIDE SEQUENCE [LARGE SCALE GENOMIC DNA]</scope>
    <source>
        <strain evidence="5 6">4-AB0-8</strain>
    </source>
</reference>